<proteinExistence type="predicted"/>
<comment type="caution">
    <text evidence="2">The sequence shown here is derived from an EMBL/GenBank/DDBJ whole genome shotgun (WGS) entry which is preliminary data.</text>
</comment>
<evidence type="ECO:0000256" key="1">
    <source>
        <dbReference type="SAM" id="MobiDB-lite"/>
    </source>
</evidence>
<name>A0AAD5MAM1_PARTN</name>
<evidence type="ECO:0000313" key="2">
    <source>
        <dbReference type="EMBL" id="KAJ1352653.1"/>
    </source>
</evidence>
<reference evidence="2" key="1">
    <citation type="submission" date="2021-06" db="EMBL/GenBank/DDBJ databases">
        <title>Parelaphostrongylus tenuis whole genome reference sequence.</title>
        <authorList>
            <person name="Garwood T.J."/>
            <person name="Larsen P.A."/>
            <person name="Fountain-Jones N.M."/>
            <person name="Garbe J.R."/>
            <person name="Macchietto M.G."/>
            <person name="Kania S.A."/>
            <person name="Gerhold R.W."/>
            <person name="Richards J.E."/>
            <person name="Wolf T.M."/>
        </authorList>
    </citation>
    <scope>NUCLEOTIDE SEQUENCE</scope>
    <source>
        <strain evidence="2">MNPRO001-30</strain>
        <tissue evidence="2">Meninges</tissue>
    </source>
</reference>
<feature type="compositionally biased region" description="Basic and acidic residues" evidence="1">
    <location>
        <begin position="46"/>
        <end position="74"/>
    </location>
</feature>
<gene>
    <name evidence="2" type="ORF">KIN20_009052</name>
</gene>
<dbReference type="AlphaFoldDB" id="A0AAD5MAM1"/>
<keyword evidence="3" id="KW-1185">Reference proteome</keyword>
<organism evidence="2 3">
    <name type="scientific">Parelaphostrongylus tenuis</name>
    <name type="common">Meningeal worm</name>
    <dbReference type="NCBI Taxonomy" id="148309"/>
    <lineage>
        <taxon>Eukaryota</taxon>
        <taxon>Metazoa</taxon>
        <taxon>Ecdysozoa</taxon>
        <taxon>Nematoda</taxon>
        <taxon>Chromadorea</taxon>
        <taxon>Rhabditida</taxon>
        <taxon>Rhabditina</taxon>
        <taxon>Rhabditomorpha</taxon>
        <taxon>Strongyloidea</taxon>
        <taxon>Metastrongylidae</taxon>
        <taxon>Parelaphostrongylus</taxon>
    </lineage>
</organism>
<dbReference type="Proteomes" id="UP001196413">
    <property type="component" value="Unassembled WGS sequence"/>
</dbReference>
<dbReference type="EMBL" id="JAHQIW010001504">
    <property type="protein sequence ID" value="KAJ1352653.1"/>
    <property type="molecule type" value="Genomic_DNA"/>
</dbReference>
<sequence length="97" mass="11770">MRIVLQISLLERREKDRDREKTRIVIVKNIRKFGLRVLPKHHREKKQRDDEVERVRKERQMKREFSLTPSPDDRLIGNVKRARVQCFSGASEKEGYR</sequence>
<accession>A0AAD5MAM1</accession>
<evidence type="ECO:0000313" key="3">
    <source>
        <dbReference type="Proteomes" id="UP001196413"/>
    </source>
</evidence>
<feature type="region of interest" description="Disordered" evidence="1">
    <location>
        <begin position="40"/>
        <end position="74"/>
    </location>
</feature>
<protein>
    <submittedName>
        <fullName evidence="2">Uncharacterized protein</fullName>
    </submittedName>
</protein>